<keyword evidence="9" id="KW-0969">Cilium</keyword>
<keyword evidence="7" id="KW-0449">Lipoprotein</keyword>
<evidence type="ECO:0000256" key="4">
    <source>
        <dbReference type="ARBA" id="ARBA00023136"/>
    </source>
</evidence>
<keyword evidence="5 7" id="KW-0975">Bacterial flagellum</keyword>
<accession>A0ABW6ZMI4</accession>
<reference evidence="9 10" key="1">
    <citation type="submission" date="2024-02" db="EMBL/GenBank/DDBJ databases">
        <title>Expansion and revision of Xanthobacter and proposal of Roseixanthobacter gen. nov.</title>
        <authorList>
            <person name="Soltysiak M.P.M."/>
            <person name="Jalihal A."/>
            <person name="Ory A."/>
            <person name="Chrisophersen C."/>
            <person name="Lee A.D."/>
            <person name="Boulton J."/>
            <person name="Springer M."/>
        </authorList>
    </citation>
    <scope>NUCLEOTIDE SEQUENCE [LARGE SCALE GENOMIC DNA]</scope>
    <source>
        <strain evidence="9 10">CB5</strain>
    </source>
</reference>
<dbReference type="RefSeq" id="WP_394010077.1">
    <property type="nucleotide sequence ID" value="NZ_JBAFUR010000008.1"/>
</dbReference>
<keyword evidence="4 7" id="KW-0472">Membrane</keyword>
<name>A0ABW6ZMI4_9HYPH</name>
<proteinExistence type="inferred from homology"/>
<dbReference type="NCBIfam" id="NF001305">
    <property type="entry name" value="PRK00249.1-5"/>
    <property type="match status" value="1"/>
</dbReference>
<keyword evidence="9" id="KW-0966">Cell projection</keyword>
<dbReference type="PROSITE" id="PS51257">
    <property type="entry name" value="PROKAR_LIPOPROTEIN"/>
    <property type="match status" value="1"/>
</dbReference>
<feature type="chain" id="PRO_5045301428" description="Flagellar L-ring protein" evidence="8">
    <location>
        <begin position="28"/>
        <end position="252"/>
    </location>
</feature>
<keyword evidence="9" id="KW-0282">Flagellum</keyword>
<evidence type="ECO:0000256" key="8">
    <source>
        <dbReference type="SAM" id="SignalP"/>
    </source>
</evidence>
<dbReference type="PANTHER" id="PTHR34933">
    <property type="entry name" value="FLAGELLAR L-RING PROTEIN"/>
    <property type="match status" value="1"/>
</dbReference>
<dbReference type="PANTHER" id="PTHR34933:SF1">
    <property type="entry name" value="FLAGELLAR L-RING PROTEIN"/>
    <property type="match status" value="1"/>
</dbReference>
<gene>
    <name evidence="7 9" type="primary">flgH</name>
    <name evidence="9" type="ORF">V5F30_22790</name>
</gene>
<dbReference type="HAMAP" id="MF_00415">
    <property type="entry name" value="FlgH"/>
    <property type="match status" value="1"/>
</dbReference>
<evidence type="ECO:0000256" key="5">
    <source>
        <dbReference type="ARBA" id="ARBA00023143"/>
    </source>
</evidence>
<evidence type="ECO:0000256" key="6">
    <source>
        <dbReference type="ARBA" id="ARBA00023237"/>
    </source>
</evidence>
<keyword evidence="10" id="KW-1185">Reference proteome</keyword>
<comment type="subcellular location">
    <subcellularLocation>
        <location evidence="7">Cell outer membrane</location>
        <topology evidence="7">Lipid-anchor</topology>
    </subcellularLocation>
    <subcellularLocation>
        <location evidence="7">Bacterial flagellum basal body</location>
    </subcellularLocation>
</comment>
<dbReference type="EMBL" id="JBAFUR010000008">
    <property type="protein sequence ID" value="MFG1255054.1"/>
    <property type="molecule type" value="Genomic_DNA"/>
</dbReference>
<feature type="signal peptide" evidence="8">
    <location>
        <begin position="1"/>
        <end position="27"/>
    </location>
</feature>
<evidence type="ECO:0000256" key="1">
    <source>
        <dbReference type="ARBA" id="ARBA00002591"/>
    </source>
</evidence>
<sequence>MRARKAPHAMRPAPQIALAALACLALAGCKSTYDNLATGPTLTPVGYGLDTAKRDPLPMTFQQPQKTTFRSTWDLNRSQSMYRDLRAAKVGDVIRVAIAIDDKAQFDNATDRSRESKSNLGFDAALTLSGFGKGANAGAGSGNLDINGDTKTKGKGNIDRSEKLRLSVAVVVTEILPDGNFVIRGSQEILVNYEVRELTIAGIVNPLDVSSTNIIPYDKIAEARISYGGRGRLTDVQQPAWGQRIYDVVTPW</sequence>
<evidence type="ECO:0000256" key="2">
    <source>
        <dbReference type="ARBA" id="ARBA00006929"/>
    </source>
</evidence>
<comment type="similarity">
    <text evidence="2 7">Belongs to the FlgH family.</text>
</comment>
<dbReference type="Pfam" id="PF02107">
    <property type="entry name" value="FlgH"/>
    <property type="match status" value="1"/>
</dbReference>
<comment type="subunit">
    <text evidence="7">The basal body constitutes a major portion of the flagellar organelle and consists of four rings (L,P,S, and M) mounted on a central rod.</text>
</comment>
<protein>
    <recommendedName>
        <fullName evidence="7">Flagellar L-ring protein</fullName>
    </recommendedName>
    <alternativeName>
        <fullName evidence="7">Basal body L-ring protein</fullName>
    </alternativeName>
</protein>
<evidence type="ECO:0000313" key="10">
    <source>
        <dbReference type="Proteomes" id="UP001604043"/>
    </source>
</evidence>
<keyword evidence="6 7" id="KW-0998">Cell outer membrane</keyword>
<organism evidence="9 10">
    <name type="scientific">Xanthobacter aminoxidans</name>
    <dbReference type="NCBI Taxonomy" id="186280"/>
    <lineage>
        <taxon>Bacteria</taxon>
        <taxon>Pseudomonadati</taxon>
        <taxon>Pseudomonadota</taxon>
        <taxon>Alphaproteobacteria</taxon>
        <taxon>Hyphomicrobiales</taxon>
        <taxon>Xanthobacteraceae</taxon>
        <taxon>Xanthobacter</taxon>
    </lineage>
</organism>
<dbReference type="Proteomes" id="UP001604043">
    <property type="component" value="Unassembled WGS sequence"/>
</dbReference>
<comment type="caution">
    <text evidence="9">The sequence shown here is derived from an EMBL/GenBank/DDBJ whole genome shotgun (WGS) entry which is preliminary data.</text>
</comment>
<evidence type="ECO:0000256" key="3">
    <source>
        <dbReference type="ARBA" id="ARBA00022729"/>
    </source>
</evidence>
<dbReference type="PRINTS" id="PR01008">
    <property type="entry name" value="FLGLRINGFLGH"/>
</dbReference>
<dbReference type="InterPro" id="IPR000527">
    <property type="entry name" value="Flag_Lring"/>
</dbReference>
<evidence type="ECO:0000256" key="7">
    <source>
        <dbReference type="HAMAP-Rule" id="MF_00415"/>
    </source>
</evidence>
<keyword evidence="3 7" id="KW-0732">Signal</keyword>
<evidence type="ECO:0000313" key="9">
    <source>
        <dbReference type="EMBL" id="MFG1255054.1"/>
    </source>
</evidence>
<comment type="function">
    <text evidence="1 7">Assembles around the rod to form the L-ring and probably protects the motor/basal body from shearing forces during rotation.</text>
</comment>